<feature type="region of interest" description="Disordered" evidence="2">
    <location>
        <begin position="65"/>
        <end position="133"/>
    </location>
</feature>
<gene>
    <name evidence="5" type="ORF">OFLC_LOCUS6053</name>
</gene>
<reference evidence="5 6" key="2">
    <citation type="submission" date="2018-11" db="EMBL/GenBank/DDBJ databases">
        <authorList>
            <consortium name="Pathogen Informatics"/>
        </authorList>
    </citation>
    <scope>NUCLEOTIDE SEQUENCE [LARGE SCALE GENOMIC DNA]</scope>
</reference>
<evidence type="ECO:0000256" key="2">
    <source>
        <dbReference type="SAM" id="MobiDB-lite"/>
    </source>
</evidence>
<keyword evidence="3" id="KW-1133">Transmembrane helix</keyword>
<dbReference type="Pfam" id="PF01484">
    <property type="entry name" value="Col_cuticle_N"/>
    <property type="match status" value="1"/>
</dbReference>
<feature type="compositionally biased region" description="Polar residues" evidence="2">
    <location>
        <begin position="72"/>
        <end position="94"/>
    </location>
</feature>
<dbReference type="GO" id="GO:0042302">
    <property type="term" value="F:structural constituent of cuticle"/>
    <property type="evidence" value="ECO:0007669"/>
    <property type="project" value="InterPro"/>
</dbReference>
<dbReference type="WBParaSite" id="OFLC_0000605201-mRNA-1">
    <property type="protein sequence ID" value="OFLC_0000605201-mRNA-1"/>
    <property type="gene ID" value="OFLC_0000605201"/>
</dbReference>
<evidence type="ECO:0000259" key="4">
    <source>
        <dbReference type="SMART" id="SM01088"/>
    </source>
</evidence>
<keyword evidence="3" id="KW-0472">Membrane</keyword>
<dbReference type="AlphaFoldDB" id="A0A183HEZ1"/>
<evidence type="ECO:0000256" key="1">
    <source>
        <dbReference type="ARBA" id="ARBA00022737"/>
    </source>
</evidence>
<feature type="transmembrane region" description="Helical" evidence="3">
    <location>
        <begin position="6"/>
        <end position="26"/>
    </location>
</feature>
<dbReference type="InterPro" id="IPR002486">
    <property type="entry name" value="Col_cuticle_N"/>
</dbReference>
<reference evidence="7" key="1">
    <citation type="submission" date="2016-06" db="UniProtKB">
        <authorList>
            <consortium name="WormBaseParasite"/>
        </authorList>
    </citation>
    <scope>IDENTIFICATION</scope>
</reference>
<accession>A0A183HEZ1</accession>
<feature type="transmembrane region" description="Helical" evidence="3">
    <location>
        <begin position="156"/>
        <end position="180"/>
    </location>
</feature>
<feature type="compositionally biased region" description="Basic and acidic residues" evidence="2">
    <location>
        <begin position="95"/>
        <end position="104"/>
    </location>
</feature>
<sequence>MRPVIFTASALSAFVLFVCLSAMVYIKRDVQDAYRSLDVEMYNFKVITDDLWNELIILGRNPPKLRRRRQNGKASDSIHQNGEGISQSKTSPTVDNRDSRHDSHASPPSISPVQGTENDVSLDSNKFKLNDDRNKGLDQFFKPSGSNMDGKQRAKAFLPSGPQLAGVCIAFKIFVNQLGVMKVSESKRLDFFFIYGEKSLLHFILALSFFKVIVFYQFTTHN</sequence>
<keyword evidence="3" id="KW-0812">Transmembrane</keyword>
<dbReference type="SMART" id="SM01088">
    <property type="entry name" value="Col_cuticle_N"/>
    <property type="match status" value="1"/>
</dbReference>
<name>A0A183HEZ1_9BILA</name>
<evidence type="ECO:0000256" key="3">
    <source>
        <dbReference type="SAM" id="Phobius"/>
    </source>
</evidence>
<dbReference type="Proteomes" id="UP000267606">
    <property type="component" value="Unassembled WGS sequence"/>
</dbReference>
<protein>
    <submittedName>
        <fullName evidence="7">Col_cuticle_N domain-containing protein</fullName>
    </submittedName>
</protein>
<feature type="domain" description="Nematode cuticle collagen N-terminal" evidence="4">
    <location>
        <begin position="3"/>
        <end position="55"/>
    </location>
</feature>
<organism evidence="7">
    <name type="scientific">Onchocerca flexuosa</name>
    <dbReference type="NCBI Taxonomy" id="387005"/>
    <lineage>
        <taxon>Eukaryota</taxon>
        <taxon>Metazoa</taxon>
        <taxon>Ecdysozoa</taxon>
        <taxon>Nematoda</taxon>
        <taxon>Chromadorea</taxon>
        <taxon>Rhabditida</taxon>
        <taxon>Spirurina</taxon>
        <taxon>Spiruromorpha</taxon>
        <taxon>Filarioidea</taxon>
        <taxon>Onchocercidae</taxon>
        <taxon>Onchocerca</taxon>
    </lineage>
</organism>
<keyword evidence="1" id="KW-0677">Repeat</keyword>
<feature type="compositionally biased region" description="Polar residues" evidence="2">
    <location>
        <begin position="106"/>
        <end position="124"/>
    </location>
</feature>
<dbReference type="STRING" id="387005.A0A183HEZ1"/>
<evidence type="ECO:0000313" key="5">
    <source>
        <dbReference type="EMBL" id="VDO45237.1"/>
    </source>
</evidence>
<proteinExistence type="predicted"/>
<dbReference type="EMBL" id="UZAJ01005539">
    <property type="protein sequence ID" value="VDO45237.1"/>
    <property type="molecule type" value="Genomic_DNA"/>
</dbReference>
<keyword evidence="6" id="KW-1185">Reference proteome</keyword>
<evidence type="ECO:0000313" key="6">
    <source>
        <dbReference type="Proteomes" id="UP000267606"/>
    </source>
</evidence>
<feature type="transmembrane region" description="Helical" evidence="3">
    <location>
        <begin position="200"/>
        <end position="218"/>
    </location>
</feature>
<evidence type="ECO:0000313" key="7">
    <source>
        <dbReference type="WBParaSite" id="OFLC_0000605201-mRNA-1"/>
    </source>
</evidence>